<accession>A0A1T1C968</accession>
<evidence type="ECO:0000256" key="2">
    <source>
        <dbReference type="SAM" id="Phobius"/>
    </source>
</evidence>
<keyword evidence="1" id="KW-0175">Coiled coil</keyword>
<keyword evidence="2" id="KW-0472">Membrane</keyword>
<dbReference type="AlphaFoldDB" id="A0A1T1C968"/>
<keyword evidence="2" id="KW-1133">Transmembrane helix</keyword>
<dbReference type="Gene3D" id="3.90.20.10">
    <property type="match status" value="1"/>
</dbReference>
<sequence length="84" mass="9428">MLSVPPTLVAVAAVVGALAAWAGVIVAVLMLLWNKLDKRFDDFEARQNQRFDQQDKRFDELKAEMQEGRAETRALREALLSVKA</sequence>
<evidence type="ECO:0000313" key="4">
    <source>
        <dbReference type="Proteomes" id="UP000242636"/>
    </source>
</evidence>
<name>A0A1T1C968_9SYNE</name>
<reference evidence="3 4" key="1">
    <citation type="submission" date="2017-02" db="EMBL/GenBank/DDBJ databases">
        <title>Draft Genome Sequences of 'Candidatus Synechococcus spongiarum', Cyanobacterial Symbionts of the Mediterranean Sponge Aplysina aerophoba from two locations.</title>
        <authorList>
            <person name="Slaby B.M."/>
            <person name="Hentschel U."/>
        </authorList>
    </citation>
    <scope>NUCLEOTIDE SEQUENCE [LARGE SCALE GENOMIC DNA]</scope>
    <source>
        <strain evidence="3">LMB bulk15M</strain>
    </source>
</reference>
<evidence type="ECO:0000313" key="3">
    <source>
        <dbReference type="EMBL" id="OOV25112.1"/>
    </source>
</evidence>
<feature type="coiled-coil region" evidence="1">
    <location>
        <begin position="51"/>
        <end position="78"/>
    </location>
</feature>
<dbReference type="EMBL" id="MWLD01000079">
    <property type="protein sequence ID" value="OOV25112.1"/>
    <property type="molecule type" value="Genomic_DNA"/>
</dbReference>
<comment type="caution">
    <text evidence="3">The sequence shown here is derived from an EMBL/GenBank/DDBJ whole genome shotgun (WGS) entry which is preliminary data.</text>
</comment>
<organism evidence="3 4">
    <name type="scientific">Candidatus Synechococcus spongiarum LMB bulk15M</name>
    <dbReference type="NCBI Taxonomy" id="1943582"/>
    <lineage>
        <taxon>Bacteria</taxon>
        <taxon>Bacillati</taxon>
        <taxon>Cyanobacteriota</taxon>
        <taxon>Cyanophyceae</taxon>
        <taxon>Synechococcales</taxon>
        <taxon>Synechococcaceae</taxon>
        <taxon>Synechococcus</taxon>
    </lineage>
</organism>
<keyword evidence="2" id="KW-0812">Transmembrane</keyword>
<gene>
    <name evidence="3" type="ORF">BV61_07180</name>
</gene>
<feature type="transmembrane region" description="Helical" evidence="2">
    <location>
        <begin position="6"/>
        <end position="33"/>
    </location>
</feature>
<keyword evidence="4" id="KW-1185">Reference proteome</keyword>
<protein>
    <submittedName>
        <fullName evidence="3">Uncharacterized protein</fullName>
    </submittedName>
</protein>
<evidence type="ECO:0000256" key="1">
    <source>
        <dbReference type="SAM" id="Coils"/>
    </source>
</evidence>
<dbReference type="Proteomes" id="UP000242636">
    <property type="component" value="Unassembled WGS sequence"/>
</dbReference>
<proteinExistence type="predicted"/>